<gene>
    <name evidence="3" type="ORF">HELGO_WM27439</name>
</gene>
<evidence type="ECO:0000256" key="2">
    <source>
        <dbReference type="SAM" id="Phobius"/>
    </source>
</evidence>
<dbReference type="AlphaFoldDB" id="A0A6S6U996"/>
<keyword evidence="2" id="KW-0472">Membrane</keyword>
<feature type="compositionally biased region" description="Polar residues" evidence="1">
    <location>
        <begin position="137"/>
        <end position="146"/>
    </location>
</feature>
<organism evidence="3">
    <name type="scientific">uncultured Thiotrichaceae bacterium</name>
    <dbReference type="NCBI Taxonomy" id="298394"/>
    <lineage>
        <taxon>Bacteria</taxon>
        <taxon>Pseudomonadati</taxon>
        <taxon>Pseudomonadota</taxon>
        <taxon>Gammaproteobacteria</taxon>
        <taxon>Thiotrichales</taxon>
        <taxon>Thiotrichaceae</taxon>
        <taxon>environmental samples</taxon>
    </lineage>
</organism>
<feature type="compositionally biased region" description="Basic and acidic residues" evidence="1">
    <location>
        <begin position="223"/>
        <end position="255"/>
    </location>
</feature>
<sequence>MKNSRTLRQSVAGIVILILIVTDIVAALNTFNGVQAGLLIALLTSTTALAIVFHMRCRDCSGCMVKHRKMLNTYYAAFAGIGLLSLCYTMLPMVFKGFPGQVILTASYFAVIALGVPLAIKALTGIEEHHQEPDPTPQNGEGNQEPSAPKPSEPDAITAEDLLPDAEDQHESADTANSYSAFNDAAEREKLAFEQVQQKKQRSRQKDKRRVFEATEKQQLAVKRRDELAEKRRYQPRPEKRPLDNSHSEKTSSDE</sequence>
<proteinExistence type="predicted"/>
<evidence type="ECO:0000256" key="1">
    <source>
        <dbReference type="SAM" id="MobiDB-lite"/>
    </source>
</evidence>
<keyword evidence="2" id="KW-1133">Transmembrane helix</keyword>
<evidence type="ECO:0000313" key="3">
    <source>
        <dbReference type="EMBL" id="CAA6830885.1"/>
    </source>
</evidence>
<feature type="compositionally biased region" description="Basic residues" evidence="1">
    <location>
        <begin position="199"/>
        <end position="209"/>
    </location>
</feature>
<feature type="transmembrane region" description="Helical" evidence="2">
    <location>
        <begin position="74"/>
        <end position="95"/>
    </location>
</feature>
<dbReference type="EMBL" id="CACVAT010000644">
    <property type="protein sequence ID" value="CAA6830885.1"/>
    <property type="molecule type" value="Genomic_DNA"/>
</dbReference>
<feature type="region of interest" description="Disordered" evidence="1">
    <location>
        <begin position="129"/>
        <end position="156"/>
    </location>
</feature>
<name>A0A6S6U996_9GAMM</name>
<accession>A0A6S6U996</accession>
<protein>
    <submittedName>
        <fullName evidence="3">Uncharacterized protein</fullName>
    </submittedName>
</protein>
<reference evidence="3" key="1">
    <citation type="submission" date="2020-01" db="EMBL/GenBank/DDBJ databases">
        <authorList>
            <person name="Meier V. D."/>
            <person name="Meier V D."/>
        </authorList>
    </citation>
    <scope>NUCLEOTIDE SEQUENCE</scope>
    <source>
        <strain evidence="3">HLG_WM_MAG_09</strain>
    </source>
</reference>
<keyword evidence="2" id="KW-0812">Transmembrane</keyword>
<feature type="region of interest" description="Disordered" evidence="1">
    <location>
        <begin position="190"/>
        <end position="255"/>
    </location>
</feature>
<feature type="transmembrane region" description="Helical" evidence="2">
    <location>
        <begin position="34"/>
        <end position="53"/>
    </location>
</feature>
<feature type="transmembrane region" description="Helical" evidence="2">
    <location>
        <begin position="12"/>
        <end position="28"/>
    </location>
</feature>
<feature type="transmembrane region" description="Helical" evidence="2">
    <location>
        <begin position="101"/>
        <end position="120"/>
    </location>
</feature>